<protein>
    <recommendedName>
        <fullName evidence="2">N-acetylmuramoyl-L-alanine amidase</fullName>
        <ecNumber evidence="2">3.5.1.28</ecNumber>
    </recommendedName>
</protein>
<dbReference type="PANTHER" id="PTHR30404:SF0">
    <property type="entry name" value="N-ACETYLMURAMOYL-L-ALANINE AMIDASE AMIC"/>
    <property type="match status" value="1"/>
</dbReference>
<evidence type="ECO:0000259" key="4">
    <source>
        <dbReference type="SMART" id="SM00646"/>
    </source>
</evidence>
<dbReference type="RefSeq" id="WP_344673512.1">
    <property type="nucleotide sequence ID" value="NZ_BAAAZI010000006.1"/>
</dbReference>
<dbReference type="SMART" id="SM00646">
    <property type="entry name" value="Ami_3"/>
    <property type="match status" value="1"/>
</dbReference>
<dbReference type="CDD" id="cd02696">
    <property type="entry name" value="MurNAc-LAA"/>
    <property type="match status" value="1"/>
</dbReference>
<dbReference type="SUPFAM" id="SSF53187">
    <property type="entry name" value="Zn-dependent exopeptidases"/>
    <property type="match status" value="1"/>
</dbReference>
<gene>
    <name evidence="5" type="ORF">GCM10022216_09960</name>
</gene>
<organism evidence="5 6">
    <name type="scientific">Sphingobacterium kyonggiense</name>
    <dbReference type="NCBI Taxonomy" id="714075"/>
    <lineage>
        <taxon>Bacteria</taxon>
        <taxon>Pseudomonadati</taxon>
        <taxon>Bacteroidota</taxon>
        <taxon>Sphingobacteriia</taxon>
        <taxon>Sphingobacteriales</taxon>
        <taxon>Sphingobacteriaceae</taxon>
        <taxon>Sphingobacterium</taxon>
    </lineage>
</organism>
<dbReference type="Pfam" id="PF01520">
    <property type="entry name" value="Amidase_3"/>
    <property type="match status" value="1"/>
</dbReference>
<evidence type="ECO:0000313" key="5">
    <source>
        <dbReference type="EMBL" id="GAA4135765.1"/>
    </source>
</evidence>
<keyword evidence="6" id="KW-1185">Reference proteome</keyword>
<comment type="caution">
    <text evidence="5">The sequence shown here is derived from an EMBL/GenBank/DDBJ whole genome shotgun (WGS) entry which is preliminary data.</text>
</comment>
<proteinExistence type="predicted"/>
<accession>A0ABP7YG56</accession>
<keyword evidence="3" id="KW-0378">Hydrolase</keyword>
<evidence type="ECO:0000256" key="3">
    <source>
        <dbReference type="ARBA" id="ARBA00022801"/>
    </source>
</evidence>
<dbReference type="EC" id="3.5.1.28" evidence="2"/>
<feature type="domain" description="MurNAc-LAA" evidence="4">
    <location>
        <begin position="117"/>
        <end position="293"/>
    </location>
</feature>
<comment type="catalytic activity">
    <reaction evidence="1">
        <text>Hydrolyzes the link between N-acetylmuramoyl residues and L-amino acid residues in certain cell-wall glycopeptides.</text>
        <dbReference type="EC" id="3.5.1.28"/>
    </reaction>
</comment>
<dbReference type="PANTHER" id="PTHR30404">
    <property type="entry name" value="N-ACETYLMURAMOYL-L-ALANINE AMIDASE"/>
    <property type="match status" value="1"/>
</dbReference>
<evidence type="ECO:0000256" key="1">
    <source>
        <dbReference type="ARBA" id="ARBA00001561"/>
    </source>
</evidence>
<dbReference type="InterPro" id="IPR002508">
    <property type="entry name" value="MurNAc-LAA_cat"/>
</dbReference>
<reference evidence="6" key="1">
    <citation type="journal article" date="2019" name="Int. J. Syst. Evol. Microbiol.">
        <title>The Global Catalogue of Microorganisms (GCM) 10K type strain sequencing project: providing services to taxonomists for standard genome sequencing and annotation.</title>
        <authorList>
            <consortium name="The Broad Institute Genomics Platform"/>
            <consortium name="The Broad Institute Genome Sequencing Center for Infectious Disease"/>
            <person name="Wu L."/>
            <person name="Ma J."/>
        </authorList>
    </citation>
    <scope>NUCLEOTIDE SEQUENCE [LARGE SCALE GENOMIC DNA]</scope>
    <source>
        <strain evidence="6">JCM 16704</strain>
    </source>
</reference>
<dbReference type="Gene3D" id="3.40.630.40">
    <property type="entry name" value="Zn-dependent exopeptidases"/>
    <property type="match status" value="1"/>
</dbReference>
<evidence type="ECO:0000313" key="6">
    <source>
        <dbReference type="Proteomes" id="UP001500101"/>
    </source>
</evidence>
<sequence length="301" mass="33688">MEKLEMNLNRRTKLALIFLGITLPVLSIGLFVGEINGKNLSTDQVKESNSNKAMKLIVIDPGHGGNLPGAEGRISAEKDITLQVSLKLKEAIEKELPGVKAILTREKDIDVPFRERSEIANRNHADLFLSIHCNSADSDQRVKGKNGRYTTRTIRRPSVSGTETFVCGYNRLQRGESTVAMRENADILMEENYKENYGGFDPNNPSTYIIFSLLKRTYRDKSIRFASYIQDEYVRLGRENRGVQELSLAVLAFASMPAALTEIGFISNPDEENYMLSQKGQTEIVGNIVDAVKRYKTSSGM</sequence>
<dbReference type="Proteomes" id="UP001500101">
    <property type="component" value="Unassembled WGS sequence"/>
</dbReference>
<evidence type="ECO:0000256" key="2">
    <source>
        <dbReference type="ARBA" id="ARBA00011901"/>
    </source>
</evidence>
<name>A0ABP7YG56_9SPHI</name>
<dbReference type="EMBL" id="BAAAZI010000006">
    <property type="protein sequence ID" value="GAA4135765.1"/>
    <property type="molecule type" value="Genomic_DNA"/>
</dbReference>
<dbReference type="InterPro" id="IPR050695">
    <property type="entry name" value="N-acetylmuramoyl_amidase_3"/>
</dbReference>